<evidence type="ECO:0000256" key="2">
    <source>
        <dbReference type="ARBA" id="ARBA00022475"/>
    </source>
</evidence>
<feature type="transmembrane region" description="Helical" evidence="6">
    <location>
        <begin position="6"/>
        <end position="27"/>
    </location>
</feature>
<gene>
    <name evidence="8" type="ordered locus">Clocel_0600</name>
</gene>
<evidence type="ECO:0000313" key="8">
    <source>
        <dbReference type="EMBL" id="ADL50371.1"/>
    </source>
</evidence>
<dbReference type="PANTHER" id="PTHR12677">
    <property type="entry name" value="GOLGI APPARATUS MEMBRANE PROTEIN TVP38-RELATED"/>
    <property type="match status" value="1"/>
</dbReference>
<dbReference type="EMBL" id="CP002160">
    <property type="protein sequence ID" value="ADL50371.1"/>
    <property type="molecule type" value="Genomic_DNA"/>
</dbReference>
<dbReference type="Pfam" id="PF09335">
    <property type="entry name" value="VTT_dom"/>
    <property type="match status" value="1"/>
</dbReference>
<dbReference type="KEGG" id="ccb:Clocel_0600"/>
<dbReference type="GO" id="GO:0005886">
    <property type="term" value="C:plasma membrane"/>
    <property type="evidence" value="ECO:0007669"/>
    <property type="project" value="UniProtKB-SubCell"/>
</dbReference>
<dbReference type="OrthoDB" id="371137at2"/>
<feature type="transmembrane region" description="Helical" evidence="6">
    <location>
        <begin position="81"/>
        <end position="103"/>
    </location>
</feature>
<dbReference type="InterPro" id="IPR015414">
    <property type="entry name" value="TMEM64"/>
</dbReference>
<dbReference type="STRING" id="573061.Clocel_0600"/>
<evidence type="ECO:0000313" key="9">
    <source>
        <dbReference type="Proteomes" id="UP000002730"/>
    </source>
</evidence>
<protein>
    <recommendedName>
        <fullName evidence="6">TVP38/TMEM64 family membrane protein</fullName>
    </recommendedName>
</protein>
<evidence type="ECO:0000256" key="6">
    <source>
        <dbReference type="RuleBase" id="RU366058"/>
    </source>
</evidence>
<feature type="domain" description="VTT" evidence="7">
    <location>
        <begin position="62"/>
        <end position="178"/>
    </location>
</feature>
<evidence type="ECO:0000256" key="5">
    <source>
        <dbReference type="ARBA" id="ARBA00023136"/>
    </source>
</evidence>
<dbReference type="eggNOG" id="COG0398">
    <property type="taxonomic scope" value="Bacteria"/>
</dbReference>
<feature type="transmembrane region" description="Helical" evidence="6">
    <location>
        <begin position="184"/>
        <end position="202"/>
    </location>
</feature>
<feature type="transmembrane region" description="Helical" evidence="6">
    <location>
        <begin position="158"/>
        <end position="177"/>
    </location>
</feature>
<keyword evidence="5 6" id="KW-0472">Membrane</keyword>
<comment type="subcellular location">
    <subcellularLocation>
        <location evidence="1 6">Cell membrane</location>
        <topology evidence="1 6">Multi-pass membrane protein</topology>
    </subcellularLocation>
</comment>
<feature type="transmembrane region" description="Helical" evidence="6">
    <location>
        <begin position="48"/>
        <end position="75"/>
    </location>
</feature>
<dbReference type="AlphaFoldDB" id="D9SR83"/>
<accession>D9SR83</accession>
<proteinExistence type="inferred from homology"/>
<evidence type="ECO:0000259" key="7">
    <source>
        <dbReference type="Pfam" id="PF09335"/>
    </source>
</evidence>
<keyword evidence="4 6" id="KW-1133">Transmembrane helix</keyword>
<evidence type="ECO:0000256" key="1">
    <source>
        <dbReference type="ARBA" id="ARBA00004651"/>
    </source>
</evidence>
<keyword evidence="2 6" id="KW-1003">Cell membrane</keyword>
<dbReference type="HOGENOM" id="CLU_038944_12_0_9"/>
<feature type="transmembrane region" description="Helical" evidence="6">
    <location>
        <begin position="129"/>
        <end position="152"/>
    </location>
</feature>
<keyword evidence="9" id="KW-1185">Reference proteome</keyword>
<dbReference type="Proteomes" id="UP000002730">
    <property type="component" value="Chromosome"/>
</dbReference>
<dbReference type="InterPro" id="IPR032816">
    <property type="entry name" value="VTT_dom"/>
</dbReference>
<dbReference type="PANTHER" id="PTHR12677:SF49">
    <property type="entry name" value="TVP38_TMEM64 FAMILY MEMBRANE PROTEIN"/>
    <property type="match status" value="1"/>
</dbReference>
<organism evidence="8 9">
    <name type="scientific">Clostridium cellulovorans (strain ATCC 35296 / DSM 3052 / OCM 3 / 743B)</name>
    <dbReference type="NCBI Taxonomy" id="573061"/>
    <lineage>
        <taxon>Bacteria</taxon>
        <taxon>Bacillati</taxon>
        <taxon>Bacillota</taxon>
        <taxon>Clostridia</taxon>
        <taxon>Eubacteriales</taxon>
        <taxon>Clostridiaceae</taxon>
        <taxon>Clostridium</taxon>
    </lineage>
</organism>
<reference evidence="8 9" key="1">
    <citation type="submission" date="2010-08" db="EMBL/GenBank/DDBJ databases">
        <title>Complete sequence of Clostridium cellulovorans 743B.</title>
        <authorList>
            <consortium name="US DOE Joint Genome Institute"/>
            <person name="Lucas S."/>
            <person name="Copeland A."/>
            <person name="Lapidus A."/>
            <person name="Cheng J.-F."/>
            <person name="Bruce D."/>
            <person name="Goodwin L."/>
            <person name="Pitluck S."/>
            <person name="Chertkov O."/>
            <person name="Detter J.C."/>
            <person name="Han C."/>
            <person name="Tapia R."/>
            <person name="Land M."/>
            <person name="Hauser L."/>
            <person name="Chang Y.-J."/>
            <person name="Jeffries C."/>
            <person name="Kyrpides N."/>
            <person name="Ivanova N."/>
            <person name="Mikhailova N."/>
            <person name="Hemme C.L."/>
            <person name="Woyke T."/>
        </authorList>
    </citation>
    <scope>NUCLEOTIDE SEQUENCE [LARGE SCALE GENOMIC DNA]</scope>
    <source>
        <strain evidence="9">ATCC 35296 / DSM 3052 / OCM 3 / 743B</strain>
    </source>
</reference>
<evidence type="ECO:0000256" key="3">
    <source>
        <dbReference type="ARBA" id="ARBA00022692"/>
    </source>
</evidence>
<dbReference type="RefSeq" id="WP_010074850.1">
    <property type="nucleotide sequence ID" value="NC_014393.1"/>
</dbReference>
<evidence type="ECO:0000256" key="4">
    <source>
        <dbReference type="ARBA" id="ARBA00022989"/>
    </source>
</evidence>
<name>D9SR83_CLOC7</name>
<comment type="similarity">
    <text evidence="6">Belongs to the TVP38/TMEM64 family.</text>
</comment>
<sequence>MRKFDWKKIAIVVIWIAMVTFLYKAGLITTDASKIRRILLEHQHKATIIFMLISVARIIVFIPSAVLIVLGGTIFGPVKGFVLSMIAMIISESIVFFIGKYYVGEKANGYLYRKHGDIMRLMEKYRDKFLVVGMLCPVAPLDVICFISSIFGYSYRKFVTILIATHIPFVTLCSLLGESYEKSAINKIVIISLLLVLVFYTYKTWSTFKKELKEA</sequence>
<keyword evidence="3 6" id="KW-0812">Transmembrane</keyword>